<dbReference type="STRING" id="1232683.ADIMK_2659"/>
<reference evidence="2 3" key="1">
    <citation type="submission" date="2014-04" db="EMBL/GenBank/DDBJ databases">
        <title>Marinobacterium kochiensis sp. nov., isolated from sediment sample collected from Kochi backwaters in Kerala, India.</title>
        <authorList>
            <person name="Singh A."/>
            <person name="Pinnaka A.K."/>
        </authorList>
    </citation>
    <scope>NUCLEOTIDE SEQUENCE [LARGE SCALE GENOMIC DNA]</scope>
    <source>
        <strain evidence="2 3">AK27</strain>
    </source>
</reference>
<dbReference type="Pfam" id="PF13212">
    <property type="entry name" value="DUF4020"/>
    <property type="match status" value="1"/>
</dbReference>
<proteinExistence type="predicted"/>
<organism evidence="2 3">
    <name type="scientific">Marinobacterium lacunae</name>
    <dbReference type="NCBI Taxonomy" id="1232683"/>
    <lineage>
        <taxon>Bacteria</taxon>
        <taxon>Pseudomonadati</taxon>
        <taxon>Pseudomonadota</taxon>
        <taxon>Gammaproteobacteria</taxon>
        <taxon>Oceanospirillales</taxon>
        <taxon>Oceanospirillaceae</taxon>
        <taxon>Marinobacterium</taxon>
    </lineage>
</organism>
<keyword evidence="3" id="KW-1185">Reference proteome</keyword>
<dbReference type="EMBL" id="JMQN01000040">
    <property type="protein sequence ID" value="KEA63135.1"/>
    <property type="molecule type" value="Genomic_DNA"/>
</dbReference>
<dbReference type="eggNOG" id="COG0846">
    <property type="taxonomic scope" value="Bacteria"/>
</dbReference>
<dbReference type="SUPFAM" id="SSF52467">
    <property type="entry name" value="DHS-like NAD/FAD-binding domain"/>
    <property type="match status" value="1"/>
</dbReference>
<evidence type="ECO:0000313" key="3">
    <source>
        <dbReference type="Proteomes" id="UP000028252"/>
    </source>
</evidence>
<dbReference type="Proteomes" id="UP000028252">
    <property type="component" value="Unassembled WGS sequence"/>
</dbReference>
<comment type="caution">
    <text evidence="2">The sequence shown here is derived from an EMBL/GenBank/DDBJ whole genome shotgun (WGS) entry which is preliminary data.</text>
</comment>
<dbReference type="Pfam" id="PF13289">
    <property type="entry name" value="SIR2_2"/>
    <property type="match status" value="1"/>
</dbReference>
<dbReference type="RefSeq" id="WP_036189005.1">
    <property type="nucleotide sequence ID" value="NZ_JMQN01000040.1"/>
</dbReference>
<name>A0A081FX80_9GAMM</name>
<dbReference type="OrthoDB" id="2077946at2"/>
<dbReference type="InterPro" id="IPR029035">
    <property type="entry name" value="DHS-like_NAD/FAD-binding_dom"/>
</dbReference>
<gene>
    <name evidence="2" type="ORF">ADIMK_2659</name>
</gene>
<feature type="domain" description="DUF4020" evidence="1">
    <location>
        <begin position="1010"/>
        <end position="1153"/>
    </location>
</feature>
<protein>
    <recommendedName>
        <fullName evidence="1">DUF4020 domain-containing protein</fullName>
    </recommendedName>
</protein>
<evidence type="ECO:0000259" key="1">
    <source>
        <dbReference type="Pfam" id="PF13212"/>
    </source>
</evidence>
<accession>A0A081FX80</accession>
<evidence type="ECO:0000313" key="2">
    <source>
        <dbReference type="EMBL" id="KEA63135.1"/>
    </source>
</evidence>
<dbReference type="PATRIC" id="fig|1232683.4.peg.2612"/>
<sequence>MTKLGAIEFDDRILDALRDDRLVVFAGAGVSMGPPSNLASFWELTFDIARGTGLNPSEPLDRFLGQLHHRQVAVHERAAQLLSPAKSAPNALHHDLLRLFRTAERVKLVTTNFDLHFESAANILFNTAPNVYQAPALPLGYDFSGIVHLHGALPSARHLVLTDADFGRAYLTEGWARRFLVDVFRNYTVLFVGYRHNDVVMNYLARALPADSVANRFALTDEDGSWDLLGINPVRFVKGTDEHAYRELYEGVQRLSERTARGALDWQSRLAELGNRAPPTDEEAISEIEQAMREVHTTRFLLNVARDPEWLRWLHKRKYLDALFVTLDLKERDILLVEWLARNFVIEHPTEVFEIVAAHGLQMNSVLWWSICREFGIMSEKPLENSALSRWITILLSSASTPADPHALMWLAERCAREGCVELTLKSFLAMCEHRINVKPGFSWPDDEETEHRRQLEADCPLQADHWSLDEVWTKFLKPHLAQVAQPLLSSIALRLEQMHSDLSAWDKASREWDPISYGRSAIEPHDQDEYSDAIDVLIDAARDTLEWLGENSPALLDAWIEMLVISDAPLLRRLAIHAITVHPERSPEERLQWLLDRVGLHELPEHHEVHRAVALSYTSADDQARKAVVDTILAHTLPTYDDCPAEKRTARSHFDWLSWLLQAKPDCLLAEAALAPIKAQYTEWRLSDHPDLTHWVGSADWVGSESPWSVDQLLAREPCEQLDDLLNFTGNRFEGPSRESLLANCREACKQNSSWAFALGKALTERALWSSDLWPALIRGLQESELAADGCRDLLTLVSNPLMWSTHAYEIANLLYSLVRDGGKPYSLDLLEQANAIALPVWKTLEAGTQDQDIDDWLSRAINRPAGVIVEFWINSLSLLLHGKTGADRSLPENYRHWFTLVAQDETSKGGMGRSLLASQSAFLFGIDEAWTRQHIIPLFSDPDRTKFGQAWDGFLMWGRLNPALVDALLPAFIAAMPRLAADMGNRRRRFIEFYAALAAFHVSDPTQQLLPALFDHGSLEDRLTFATHLGYFLRKMEQSARQQLWNGWLRQYWQDRQQGVLATLDDTEIRKMLEWLPYLGDVFPDAVALAGSFPVIRIEHAYFLYELRNSELITRFPIESAELLIYLANCICLSGYSPADLEEINARLPQLPDQLRHKVNEALARAGVLNASN</sequence>
<dbReference type="Gene3D" id="3.40.50.1220">
    <property type="entry name" value="TPP-binding domain"/>
    <property type="match status" value="1"/>
</dbReference>
<dbReference type="InterPro" id="IPR025093">
    <property type="entry name" value="DUF4020"/>
</dbReference>
<dbReference type="AlphaFoldDB" id="A0A081FX80"/>